<dbReference type="InterPro" id="IPR051158">
    <property type="entry name" value="Metallophosphoesterase_sf"/>
</dbReference>
<feature type="transmembrane region" description="Helical" evidence="1">
    <location>
        <begin position="6"/>
        <end position="26"/>
    </location>
</feature>
<reference evidence="3 4" key="1">
    <citation type="submission" date="2020-02" db="EMBL/GenBank/DDBJ databases">
        <title>Genome sequencing for Draconibacterium sp. strain M1.</title>
        <authorList>
            <person name="Park S.-J."/>
        </authorList>
    </citation>
    <scope>NUCLEOTIDE SEQUENCE [LARGE SCALE GENOMIC DNA]</scope>
    <source>
        <strain evidence="3 4">M1</strain>
    </source>
</reference>
<gene>
    <name evidence="3" type="ORF">G0Q07_01450</name>
</gene>
<protein>
    <recommendedName>
        <fullName evidence="2">Calcineurin-like phosphoesterase domain-containing protein</fullName>
    </recommendedName>
</protein>
<evidence type="ECO:0000313" key="4">
    <source>
        <dbReference type="Proteomes" id="UP000474630"/>
    </source>
</evidence>
<dbReference type="Pfam" id="PF00149">
    <property type="entry name" value="Metallophos"/>
    <property type="match status" value="1"/>
</dbReference>
<evidence type="ECO:0000259" key="2">
    <source>
        <dbReference type="Pfam" id="PF00149"/>
    </source>
</evidence>
<dbReference type="Gene3D" id="3.60.21.10">
    <property type="match status" value="1"/>
</dbReference>
<dbReference type="GO" id="GO:0016787">
    <property type="term" value="F:hydrolase activity"/>
    <property type="evidence" value="ECO:0007669"/>
    <property type="project" value="InterPro"/>
</dbReference>
<organism evidence="3 4">
    <name type="scientific">Draconibacterium halophilum</name>
    <dbReference type="NCBI Taxonomy" id="2706887"/>
    <lineage>
        <taxon>Bacteria</taxon>
        <taxon>Pseudomonadati</taxon>
        <taxon>Bacteroidota</taxon>
        <taxon>Bacteroidia</taxon>
        <taxon>Marinilabiliales</taxon>
        <taxon>Prolixibacteraceae</taxon>
        <taxon>Draconibacterium</taxon>
    </lineage>
</organism>
<evidence type="ECO:0000256" key="1">
    <source>
        <dbReference type="SAM" id="Phobius"/>
    </source>
</evidence>
<dbReference type="AlphaFoldDB" id="A0A6C0R8R8"/>
<name>A0A6C0R8R8_9BACT</name>
<sequence length="370" mass="42708">MFHFYITLAYILPNIYVFFRIKTLFVSKKYHRLYIAIYLLLALIFPVSQNFLRHNTDFISQFFTTVSGYLLPFFLYLFLSVLVFDLFLLTNLIFKIVSVEHRKSFSFRRAAFSSLLLISAATVIGGVINLNTIRVSKYNIVVPKKNTTMENLRVAFVADFHIQQKTRLRFVRQFVRKVNALQPDLILYGGDIVEGRGESATSVEIESALKSIQTKYGAFGVLGNHEFYADQNDGRFFEQAGIILLNDSIVRINDSFYLAGRYDEHFRNRKTVHEVLGNNPADLPLILLDHRPTQLQEVSQTMVDAQFSGHTHNGQLFPLNYIIRQMYELSWGYRKTGDTHFFVTSGLRLWGPPVKTAGKSEIMLVDFTFE</sequence>
<feature type="transmembrane region" description="Helical" evidence="1">
    <location>
        <begin position="110"/>
        <end position="130"/>
    </location>
</feature>
<keyword evidence="1" id="KW-1133">Transmembrane helix</keyword>
<evidence type="ECO:0000313" key="3">
    <source>
        <dbReference type="EMBL" id="QIA06477.1"/>
    </source>
</evidence>
<feature type="domain" description="Calcineurin-like phosphoesterase" evidence="2">
    <location>
        <begin position="152"/>
        <end position="313"/>
    </location>
</feature>
<feature type="transmembrane region" description="Helical" evidence="1">
    <location>
        <begin position="33"/>
        <end position="49"/>
    </location>
</feature>
<dbReference type="Proteomes" id="UP000474630">
    <property type="component" value="Chromosome"/>
</dbReference>
<accession>A0A6C0R8R8</accession>
<keyword evidence="1" id="KW-0472">Membrane</keyword>
<keyword evidence="1" id="KW-0812">Transmembrane</keyword>
<dbReference type="InterPro" id="IPR004843">
    <property type="entry name" value="Calcineurin-like_PHP"/>
</dbReference>
<dbReference type="EMBL" id="CP048409">
    <property type="protein sequence ID" value="QIA06477.1"/>
    <property type="molecule type" value="Genomic_DNA"/>
</dbReference>
<dbReference type="InterPro" id="IPR029052">
    <property type="entry name" value="Metallo-depent_PP-like"/>
</dbReference>
<dbReference type="PANTHER" id="PTHR31302">
    <property type="entry name" value="TRANSMEMBRANE PROTEIN WITH METALLOPHOSPHOESTERASE DOMAIN-RELATED"/>
    <property type="match status" value="1"/>
</dbReference>
<feature type="transmembrane region" description="Helical" evidence="1">
    <location>
        <begin position="69"/>
        <end position="89"/>
    </location>
</feature>
<dbReference type="KEGG" id="drc:G0Q07_01450"/>
<keyword evidence="4" id="KW-1185">Reference proteome</keyword>
<proteinExistence type="predicted"/>
<dbReference type="PANTHER" id="PTHR31302:SF0">
    <property type="entry name" value="TRANSMEMBRANE PROTEIN WITH METALLOPHOSPHOESTERASE DOMAIN"/>
    <property type="match status" value="1"/>
</dbReference>
<dbReference type="RefSeq" id="WP_163344409.1">
    <property type="nucleotide sequence ID" value="NZ_CP048409.1"/>
</dbReference>
<dbReference type="SUPFAM" id="SSF56300">
    <property type="entry name" value="Metallo-dependent phosphatases"/>
    <property type="match status" value="1"/>
</dbReference>